<evidence type="ECO:0008006" key="4">
    <source>
        <dbReference type="Google" id="ProtNLM"/>
    </source>
</evidence>
<evidence type="ECO:0000313" key="2">
    <source>
        <dbReference type="EMBL" id="KAF7375476.1"/>
    </source>
</evidence>
<dbReference type="EMBL" id="JACAZH010000002">
    <property type="protein sequence ID" value="KAF7375476.1"/>
    <property type="molecule type" value="Genomic_DNA"/>
</dbReference>
<keyword evidence="1" id="KW-0175">Coiled coil</keyword>
<keyword evidence="3" id="KW-1185">Reference proteome</keyword>
<feature type="coiled-coil region" evidence="1">
    <location>
        <begin position="3"/>
        <end position="37"/>
    </location>
</feature>
<reference evidence="2" key="1">
    <citation type="submission" date="2020-05" db="EMBL/GenBank/DDBJ databases">
        <title>Mycena genomes resolve the evolution of fungal bioluminescence.</title>
        <authorList>
            <person name="Tsai I.J."/>
        </authorList>
    </citation>
    <scope>NUCLEOTIDE SEQUENCE</scope>
    <source>
        <strain evidence="2">160909Yilan</strain>
    </source>
</reference>
<organism evidence="2 3">
    <name type="scientific">Mycena sanguinolenta</name>
    <dbReference type="NCBI Taxonomy" id="230812"/>
    <lineage>
        <taxon>Eukaryota</taxon>
        <taxon>Fungi</taxon>
        <taxon>Dikarya</taxon>
        <taxon>Basidiomycota</taxon>
        <taxon>Agaricomycotina</taxon>
        <taxon>Agaricomycetes</taxon>
        <taxon>Agaricomycetidae</taxon>
        <taxon>Agaricales</taxon>
        <taxon>Marasmiineae</taxon>
        <taxon>Mycenaceae</taxon>
        <taxon>Mycena</taxon>
    </lineage>
</organism>
<comment type="caution">
    <text evidence="2">The sequence shown here is derived from an EMBL/GenBank/DDBJ whole genome shotgun (WGS) entry which is preliminary data.</text>
</comment>
<name>A0A8H7DLD4_9AGAR</name>
<evidence type="ECO:0000256" key="1">
    <source>
        <dbReference type="SAM" id="Coils"/>
    </source>
</evidence>
<gene>
    <name evidence="2" type="ORF">MSAN_00435600</name>
</gene>
<proteinExistence type="predicted"/>
<evidence type="ECO:0000313" key="3">
    <source>
        <dbReference type="Proteomes" id="UP000623467"/>
    </source>
</evidence>
<dbReference type="OrthoDB" id="2840257at2759"/>
<dbReference type="Proteomes" id="UP000623467">
    <property type="component" value="Unassembled WGS sequence"/>
</dbReference>
<dbReference type="Gene3D" id="3.80.10.10">
    <property type="entry name" value="Ribonuclease Inhibitor"/>
    <property type="match status" value="1"/>
</dbReference>
<dbReference type="AlphaFoldDB" id="A0A8H7DLD4"/>
<sequence>MSVEALRARIVTLDSEIERQKNLLGKLEEDKIRTLRQLNAALDPVAHLPLEISSEIFLQSLAASPGEAPGLPTRLLHICNAWTDIALSTARLWTTVPIHFPCGDECAEILSIWFQRARNRPLSVWISLRGTPNNWNDHVSDILWRHGEQLKHLEILDDDLEEDSECDDDEPIDLFGNTALISLPLLETLTIRCGRHQRFYRGRQILELLHQSPNIVEFVINDAVTVHDYGSEKLIVPTLRRLIIGLHTSRDDILGYLSLPALETLSLPMSSVTNADLLAFIQRSAAPIQHLILGWPFYVTAFAQLHDCLRRILSLTRFEMWHPDTNVVMALFAALADTSLLPNLHDLAIHIFPGDQSNILDSAWSTFVHALSNRHIDRLYIAPVNEYLPPDVLDSLQELVGAGANIHIGTDELNFLAA</sequence>
<accession>A0A8H7DLD4</accession>
<protein>
    <recommendedName>
        <fullName evidence="4">F-box domain-containing protein</fullName>
    </recommendedName>
</protein>
<dbReference type="InterPro" id="IPR032675">
    <property type="entry name" value="LRR_dom_sf"/>
</dbReference>